<dbReference type="PROSITE" id="PS00141">
    <property type="entry name" value="ASP_PROTEASE"/>
    <property type="match status" value="2"/>
</dbReference>
<feature type="chain" id="PRO_5007893587" evidence="10">
    <location>
        <begin position="22"/>
        <end position="399"/>
    </location>
</feature>
<dbReference type="Pfam" id="PF00026">
    <property type="entry name" value="Asp"/>
    <property type="match status" value="1"/>
</dbReference>
<evidence type="ECO:0000313" key="12">
    <source>
        <dbReference type="EMBL" id="KZZ87826.1"/>
    </source>
</evidence>
<evidence type="ECO:0000256" key="9">
    <source>
        <dbReference type="SAM" id="MobiDB-lite"/>
    </source>
</evidence>
<keyword evidence="4 8" id="KW-0378">Hydrolase</keyword>
<dbReference type="InterPro" id="IPR033121">
    <property type="entry name" value="PEPTIDASE_A1"/>
</dbReference>
<evidence type="ECO:0000313" key="13">
    <source>
        <dbReference type="Proteomes" id="UP000242877"/>
    </source>
</evidence>
<dbReference type="Proteomes" id="UP000242877">
    <property type="component" value="Unassembled WGS sequence"/>
</dbReference>
<dbReference type="InterPro" id="IPR021109">
    <property type="entry name" value="Peptidase_aspartic_dom_sf"/>
</dbReference>
<evidence type="ECO:0000256" key="5">
    <source>
        <dbReference type="ARBA" id="ARBA00023145"/>
    </source>
</evidence>
<evidence type="ECO:0000256" key="6">
    <source>
        <dbReference type="PIRSR" id="PIRSR601461-1"/>
    </source>
</evidence>
<evidence type="ECO:0000259" key="11">
    <source>
        <dbReference type="PROSITE" id="PS51767"/>
    </source>
</evidence>
<evidence type="ECO:0000256" key="7">
    <source>
        <dbReference type="PIRSR" id="PIRSR601461-2"/>
    </source>
</evidence>
<dbReference type="PANTHER" id="PTHR47966:SF2">
    <property type="entry name" value="ASPERGILLOPEPSIN-1-RELATED"/>
    <property type="match status" value="1"/>
</dbReference>
<evidence type="ECO:0000256" key="4">
    <source>
        <dbReference type="ARBA" id="ARBA00022801"/>
    </source>
</evidence>
<dbReference type="GO" id="GO:0004190">
    <property type="term" value="F:aspartic-type endopeptidase activity"/>
    <property type="evidence" value="ECO:0007669"/>
    <property type="project" value="UniProtKB-KW"/>
</dbReference>
<feature type="signal peptide" evidence="10">
    <location>
        <begin position="1"/>
        <end position="21"/>
    </location>
</feature>
<comment type="caution">
    <text evidence="12">The sequence shown here is derived from an EMBL/GenBank/DDBJ whole genome shotgun (WGS) entry which is preliminary data.</text>
</comment>
<proteinExistence type="inferred from homology"/>
<keyword evidence="3 8" id="KW-0064">Aspartyl protease</keyword>
<name>A0A167VPN5_9EURO</name>
<dbReference type="SUPFAM" id="SSF50630">
    <property type="entry name" value="Acid proteases"/>
    <property type="match status" value="1"/>
</dbReference>
<feature type="domain" description="Peptidase A1" evidence="11">
    <location>
        <begin position="95"/>
        <end position="396"/>
    </location>
</feature>
<protein>
    <submittedName>
        <fullName evidence="12">Acid protease</fullName>
    </submittedName>
</protein>
<organism evidence="12 13">
    <name type="scientific">Ascosphaera apis ARSEF 7405</name>
    <dbReference type="NCBI Taxonomy" id="392613"/>
    <lineage>
        <taxon>Eukaryota</taxon>
        <taxon>Fungi</taxon>
        <taxon>Dikarya</taxon>
        <taxon>Ascomycota</taxon>
        <taxon>Pezizomycotina</taxon>
        <taxon>Eurotiomycetes</taxon>
        <taxon>Eurotiomycetidae</taxon>
        <taxon>Onygenales</taxon>
        <taxon>Ascosphaeraceae</taxon>
        <taxon>Ascosphaera</taxon>
    </lineage>
</organism>
<dbReference type="Gene3D" id="2.40.70.10">
    <property type="entry name" value="Acid Proteases"/>
    <property type="match status" value="2"/>
</dbReference>
<dbReference type="PANTHER" id="PTHR47966">
    <property type="entry name" value="BETA-SITE APP-CLEAVING ENZYME, ISOFORM A-RELATED"/>
    <property type="match status" value="1"/>
</dbReference>
<feature type="active site" evidence="6">
    <location>
        <position position="111"/>
    </location>
</feature>
<dbReference type="InterPro" id="IPR001969">
    <property type="entry name" value="Aspartic_peptidase_AS"/>
</dbReference>
<keyword evidence="5" id="KW-0865">Zymogen</keyword>
<evidence type="ECO:0000256" key="2">
    <source>
        <dbReference type="ARBA" id="ARBA00022670"/>
    </source>
</evidence>
<dbReference type="OrthoDB" id="2747330at2759"/>
<comment type="similarity">
    <text evidence="1 8">Belongs to the peptidase A1 family.</text>
</comment>
<evidence type="ECO:0000256" key="3">
    <source>
        <dbReference type="ARBA" id="ARBA00022750"/>
    </source>
</evidence>
<feature type="disulfide bond" evidence="7">
    <location>
        <begin position="326"/>
        <end position="358"/>
    </location>
</feature>
<dbReference type="EMBL" id="AZGZ01000030">
    <property type="protein sequence ID" value="KZZ87826.1"/>
    <property type="molecule type" value="Genomic_DNA"/>
</dbReference>
<dbReference type="GO" id="GO:0006508">
    <property type="term" value="P:proteolysis"/>
    <property type="evidence" value="ECO:0007669"/>
    <property type="project" value="UniProtKB-KW"/>
</dbReference>
<dbReference type="VEuPathDB" id="FungiDB:AAP_05310"/>
<keyword evidence="13" id="KW-1185">Reference proteome</keyword>
<dbReference type="CDD" id="cd06097">
    <property type="entry name" value="Aspergillopepsin_like"/>
    <property type="match status" value="1"/>
</dbReference>
<dbReference type="PRINTS" id="PR00792">
    <property type="entry name" value="PEPSIN"/>
</dbReference>
<accession>A0A167VPN5</accession>
<keyword evidence="2 8" id="KW-0645">Protease</keyword>
<dbReference type="InterPro" id="IPR001461">
    <property type="entry name" value="Aspartic_peptidase_A1"/>
</dbReference>
<gene>
    <name evidence="12" type="ORF">AAP_05310</name>
</gene>
<feature type="active site" evidence="6">
    <location>
        <position position="290"/>
    </location>
</feature>
<dbReference type="PROSITE" id="PS51767">
    <property type="entry name" value="PEPTIDASE_A1"/>
    <property type="match status" value="1"/>
</dbReference>
<dbReference type="AlphaFoldDB" id="A0A167VPN5"/>
<evidence type="ECO:0000256" key="10">
    <source>
        <dbReference type="SAM" id="SignalP"/>
    </source>
</evidence>
<feature type="compositionally biased region" description="Polar residues" evidence="9">
    <location>
        <begin position="68"/>
        <end position="80"/>
    </location>
</feature>
<reference evidence="12 13" key="1">
    <citation type="journal article" date="2016" name="Genome Biol. Evol.">
        <title>Divergent and convergent evolution of fungal pathogenicity.</title>
        <authorList>
            <person name="Shang Y."/>
            <person name="Xiao G."/>
            <person name="Zheng P."/>
            <person name="Cen K."/>
            <person name="Zhan S."/>
            <person name="Wang C."/>
        </authorList>
    </citation>
    <scope>NUCLEOTIDE SEQUENCE [LARGE SCALE GENOMIC DNA]</scope>
    <source>
        <strain evidence="12 13">ARSEF 7405</strain>
    </source>
</reference>
<evidence type="ECO:0000256" key="1">
    <source>
        <dbReference type="ARBA" id="ARBA00007447"/>
    </source>
</evidence>
<feature type="region of interest" description="Disordered" evidence="9">
    <location>
        <begin position="68"/>
        <end position="87"/>
    </location>
</feature>
<dbReference type="FunFam" id="2.40.70.10:FF:000026">
    <property type="entry name" value="Endothiapepsin"/>
    <property type="match status" value="1"/>
</dbReference>
<keyword evidence="7" id="KW-1015">Disulfide bond</keyword>
<dbReference type="InterPro" id="IPR034163">
    <property type="entry name" value="Aspergillopepsin-like_cat_dom"/>
</dbReference>
<evidence type="ECO:0000256" key="8">
    <source>
        <dbReference type="RuleBase" id="RU000454"/>
    </source>
</evidence>
<keyword evidence="10" id="KW-0732">Signal</keyword>
<sequence length="399" mass="43369">MMFQLQSFVSALTLSAVVANAASIPRSRASFTLQQVLVLKSARNAFDHYSAALAKHKGRIPSGLLASATQETQVSPSPSDEGTAMATPIGMDKSYLIPVTVGDSTLHMDLDTGSSDLWVYSDKTPENQRTGHDLYKPSKNGKQIDDSSWTISYNDGSGASGIVYQDRVAIGDISYDKQGVEVATQVSQKFVQDQQNDGLIGMAFSSLNNANPKQKTFFDNVLDDLDEPLFTASLKHDEPGSYDFGFIDKSKYTGDIFYTDVDSSRGFWTITVDSYSAGNASGSSFDGVVDTGTTLLLLDDDIVSNYYTQVQGAGIYDATNMFMFDCNTKLPDFTFKIGDHTATVPGDRLIWTQEWDLCVGGLQSNNGGDNILGDIFLKSQFVVFENKGDQPRVGFAPQA</sequence>